<feature type="region of interest" description="Disordered" evidence="1">
    <location>
        <begin position="1"/>
        <end position="48"/>
    </location>
</feature>
<accession>A0ABT3T4E1</accession>
<dbReference type="Proteomes" id="UP001143304">
    <property type="component" value="Unassembled WGS sequence"/>
</dbReference>
<name>A0ABT3T4E1_9GAMM</name>
<evidence type="ECO:0000313" key="2">
    <source>
        <dbReference type="EMBL" id="MCX2976364.1"/>
    </source>
</evidence>
<protein>
    <submittedName>
        <fullName evidence="2">Uncharacterized protein</fullName>
    </submittedName>
</protein>
<evidence type="ECO:0000313" key="3">
    <source>
        <dbReference type="Proteomes" id="UP001143304"/>
    </source>
</evidence>
<organism evidence="2 3">
    <name type="scientific">Candidatus Marimicrobium litorale</name>
    <dbReference type="NCBI Taxonomy" id="2518991"/>
    <lineage>
        <taxon>Bacteria</taxon>
        <taxon>Pseudomonadati</taxon>
        <taxon>Pseudomonadota</taxon>
        <taxon>Gammaproteobacteria</taxon>
        <taxon>Cellvibrionales</taxon>
        <taxon>Halieaceae</taxon>
        <taxon>Marimicrobium</taxon>
    </lineage>
</organism>
<reference evidence="2" key="1">
    <citation type="submission" date="2019-02" db="EMBL/GenBank/DDBJ databases">
        <authorList>
            <person name="Li S.-H."/>
        </authorList>
    </citation>
    <scope>NUCLEOTIDE SEQUENCE</scope>
    <source>
        <strain evidence="2">IMCC11814</strain>
    </source>
</reference>
<dbReference type="EMBL" id="SHNO01000001">
    <property type="protein sequence ID" value="MCX2976364.1"/>
    <property type="molecule type" value="Genomic_DNA"/>
</dbReference>
<gene>
    <name evidence="2" type="ORF">EYC82_03225</name>
</gene>
<sequence length="146" mass="15918">MAVEVTANGRKSLFDQPTRRPRKRPGPKPGGYNPGAFTGADDPRRWKQGPCMERAALRRSIEEMAKDHAEEALQAIAALIDDPNATPKVRLEAASEILDRSFGSVVNRAVIGTISEQGANIEESNREAIGRQVNALLSKLEVVSEQ</sequence>
<comment type="caution">
    <text evidence="2">The sequence shown here is derived from an EMBL/GenBank/DDBJ whole genome shotgun (WGS) entry which is preliminary data.</text>
</comment>
<dbReference type="RefSeq" id="WP_279248113.1">
    <property type="nucleotide sequence ID" value="NZ_SHNO01000001.1"/>
</dbReference>
<keyword evidence="3" id="KW-1185">Reference proteome</keyword>
<proteinExistence type="predicted"/>
<evidence type="ECO:0000256" key="1">
    <source>
        <dbReference type="SAM" id="MobiDB-lite"/>
    </source>
</evidence>